<dbReference type="Pfam" id="PF13403">
    <property type="entry name" value="Hint_2"/>
    <property type="match status" value="1"/>
</dbReference>
<dbReference type="GO" id="GO:0005509">
    <property type="term" value="F:calcium ion binding"/>
    <property type="evidence" value="ECO:0007669"/>
    <property type="project" value="InterPro"/>
</dbReference>
<dbReference type="InterPro" id="IPR018511">
    <property type="entry name" value="Hemolysin-typ_Ca-bd_CS"/>
</dbReference>
<name>A0A2T6BDH0_9RHOB</name>
<dbReference type="InterPro" id="IPR050557">
    <property type="entry name" value="RTX_toxin/Mannuronan_C5-epim"/>
</dbReference>
<organism evidence="5 6">
    <name type="scientific">Litoreibacter ponti</name>
    <dbReference type="NCBI Taxonomy" id="1510457"/>
    <lineage>
        <taxon>Bacteria</taxon>
        <taxon>Pseudomonadati</taxon>
        <taxon>Pseudomonadota</taxon>
        <taxon>Alphaproteobacteria</taxon>
        <taxon>Rhodobacterales</taxon>
        <taxon>Roseobacteraceae</taxon>
        <taxon>Litoreibacter</taxon>
    </lineage>
</organism>
<feature type="domain" description="Hedgehog/Intein (Hint)" evidence="4">
    <location>
        <begin position="564"/>
        <end position="701"/>
    </location>
</feature>
<evidence type="ECO:0000256" key="1">
    <source>
        <dbReference type="ARBA" id="ARBA00004613"/>
    </source>
</evidence>
<dbReference type="InterPro" id="IPR011049">
    <property type="entry name" value="Serralysin-like_metalloprot_C"/>
</dbReference>
<dbReference type="InterPro" id="IPR001343">
    <property type="entry name" value="Hemolysn_Ca-bd"/>
</dbReference>
<dbReference type="PRINTS" id="PR00313">
    <property type="entry name" value="CABNDNGRPT"/>
</dbReference>
<evidence type="ECO:0000313" key="6">
    <source>
        <dbReference type="Proteomes" id="UP000243978"/>
    </source>
</evidence>
<dbReference type="RefSeq" id="WP_107846468.1">
    <property type="nucleotide sequence ID" value="NZ_QBKS01000002.1"/>
</dbReference>
<dbReference type="OrthoDB" id="6305173at2"/>
<proteinExistence type="predicted"/>
<evidence type="ECO:0000259" key="4">
    <source>
        <dbReference type="Pfam" id="PF13403"/>
    </source>
</evidence>
<keyword evidence="6" id="KW-1185">Reference proteome</keyword>
<evidence type="ECO:0000256" key="3">
    <source>
        <dbReference type="SAM" id="MobiDB-lite"/>
    </source>
</evidence>
<evidence type="ECO:0000256" key="2">
    <source>
        <dbReference type="ARBA" id="ARBA00022525"/>
    </source>
</evidence>
<dbReference type="InterPro" id="IPR036844">
    <property type="entry name" value="Hint_dom_sf"/>
</dbReference>
<dbReference type="InterPro" id="IPR028992">
    <property type="entry name" value="Hedgehog/Intein_dom"/>
</dbReference>
<dbReference type="Gene3D" id="2.170.16.10">
    <property type="entry name" value="Hedgehog/Intein (Hint) domain"/>
    <property type="match status" value="1"/>
</dbReference>
<dbReference type="SUPFAM" id="SSF51294">
    <property type="entry name" value="Hedgehog/intein (Hint) domain"/>
    <property type="match status" value="1"/>
</dbReference>
<dbReference type="PANTHER" id="PTHR38340:SF1">
    <property type="entry name" value="S-LAYER PROTEIN"/>
    <property type="match status" value="1"/>
</dbReference>
<dbReference type="PROSITE" id="PS00330">
    <property type="entry name" value="HEMOLYSIN_CALCIUM"/>
    <property type="match status" value="3"/>
</dbReference>
<dbReference type="EMBL" id="QBKS01000002">
    <property type="protein sequence ID" value="PTX54103.1"/>
    <property type="molecule type" value="Genomic_DNA"/>
</dbReference>
<evidence type="ECO:0000313" key="5">
    <source>
        <dbReference type="EMBL" id="PTX54103.1"/>
    </source>
</evidence>
<reference evidence="5 6" key="1">
    <citation type="submission" date="2018-04" db="EMBL/GenBank/DDBJ databases">
        <title>Genomic Encyclopedia of Archaeal and Bacterial Type Strains, Phase II (KMG-II): from individual species to whole genera.</title>
        <authorList>
            <person name="Goeker M."/>
        </authorList>
    </citation>
    <scope>NUCLEOTIDE SEQUENCE [LARGE SCALE GENOMIC DNA]</scope>
    <source>
        <strain evidence="5 6">DSM 100977</strain>
    </source>
</reference>
<comment type="subcellular location">
    <subcellularLocation>
        <location evidence="1">Secreted</location>
    </subcellularLocation>
</comment>
<dbReference type="Pfam" id="PF00353">
    <property type="entry name" value="HemolysinCabind"/>
    <property type="match status" value="2"/>
</dbReference>
<comment type="caution">
    <text evidence="5">The sequence shown here is derived from an EMBL/GenBank/DDBJ whole genome shotgun (WGS) entry which is preliminary data.</text>
</comment>
<dbReference type="GO" id="GO:0005576">
    <property type="term" value="C:extracellular region"/>
    <property type="evidence" value="ECO:0007669"/>
    <property type="project" value="UniProtKB-SubCell"/>
</dbReference>
<dbReference type="AlphaFoldDB" id="A0A2T6BDH0"/>
<dbReference type="Proteomes" id="UP000243978">
    <property type="component" value="Unassembled WGS sequence"/>
</dbReference>
<feature type="region of interest" description="Disordered" evidence="3">
    <location>
        <begin position="433"/>
        <end position="455"/>
    </location>
</feature>
<accession>A0A2T6BDH0</accession>
<protein>
    <submittedName>
        <fullName evidence="5">Ca2+-binding RTX toxin-like protein</fullName>
    </submittedName>
</protein>
<keyword evidence="2" id="KW-0964">Secreted</keyword>
<feature type="region of interest" description="Disordered" evidence="3">
    <location>
        <begin position="469"/>
        <end position="488"/>
    </location>
</feature>
<gene>
    <name evidence="5" type="ORF">C8N43_2909</name>
</gene>
<dbReference type="SUPFAM" id="SSF51120">
    <property type="entry name" value="beta-Roll"/>
    <property type="match status" value="2"/>
</dbReference>
<dbReference type="PANTHER" id="PTHR38340">
    <property type="entry name" value="S-LAYER PROTEIN"/>
    <property type="match status" value="1"/>
</dbReference>
<sequence>MPTYTVDIYEFDALSVFSNTPGGTITYSGPSTANGSAAITDNQTGVDGQNFDDAASENATATTTIGGNTTTGNEVYADEAWTLIDTVTGKEFQLVTFRVNDGTNQGWYTLSEIPLVPGRIYETVSFDNTPDASAGEASFSYADYAAASDGIVSGTDGDDVIDANYTGDTSNDVVDGLDAPSPTPPTPLQFNWTDYTDEQDLRGGVSQNTNGIQVEVTYSDLQTNEEFSAELSGGASDAVYVAPGEPFSTTSAGYIFANGSADDTTVAFDFSAVAGSGFSDSVQNVQFRISDIDGLSDGANNFQDIVTVNAFDAAGNAVFVNITGGSNHTVTGNTITGALTNFTPGSVEASALIEIAGPVASIQIIYDNGGDTQQAIYLTDIHFDAVPVSNNDDVIEAGAGNDTVFAGEGEDTVRGDIGNDIIDGGTGDDLLQGEAGQDTLFGGEGEDRLEGGSGADILDGGAGNDTLLGGGGSDQITLGQSDTATGGGGDDTFLIDGGQLDGGTIDIVGGETGEGAGDTLDFNGQLVLGSIIYTDPTTAAGRESGTATLLDGTTVTFSEIENIICFGRGTLIDTPHGARRVEELQVGDLVLTRDAGPQPIRWAGNRHVATTEATAPVVFAPGAFGNDDTLLVSPQHRMVLEGYLAELHFGEREVLVAAQSLINGTDIVRRPPGLMTYHHIMFDDHQIVTANGAASESYQPGSYSLSGLEDQARAELLSVFPELRANPVAYGQSARVSVKNHVASLLSA</sequence>
<dbReference type="Gene3D" id="2.150.10.10">
    <property type="entry name" value="Serralysin-like metalloprotease, C-terminal"/>
    <property type="match status" value="2"/>
</dbReference>